<evidence type="ECO:0000313" key="10">
    <source>
        <dbReference type="EMBL" id="HJC87466.1"/>
    </source>
</evidence>
<comment type="subunit">
    <text evidence="9">Component of the Sec protein translocase complex. Heterotrimer consisting of SecY, SecE and SecG subunits. The heterotrimers can form oligomers, although 1 heterotrimer is thought to be able to translocate proteins. Interacts with the ribosome. Interacts with SecDF, and other proteins may be involved. Interacts with SecA.</text>
</comment>
<keyword evidence="2 9" id="KW-0813">Transport</keyword>
<dbReference type="HAMAP" id="MF_00422">
    <property type="entry name" value="SecE"/>
    <property type="match status" value="1"/>
</dbReference>
<dbReference type="Gene3D" id="1.20.5.1030">
    <property type="entry name" value="Preprotein translocase secy subunit"/>
    <property type="match status" value="1"/>
</dbReference>
<dbReference type="InterPro" id="IPR001901">
    <property type="entry name" value="Translocase_SecE/Sec61-g"/>
</dbReference>
<dbReference type="InterPro" id="IPR038379">
    <property type="entry name" value="SecE_sf"/>
</dbReference>
<dbReference type="AlphaFoldDB" id="A0A9D2QH28"/>
<comment type="subcellular location">
    <subcellularLocation>
        <location evidence="9">Cell membrane</location>
        <topology evidence="9">Single-pass membrane protein</topology>
    </subcellularLocation>
    <subcellularLocation>
        <location evidence="1">Membrane</location>
    </subcellularLocation>
</comment>
<name>A0A9D2QH28_9FIRM</name>
<comment type="function">
    <text evidence="9">Essential subunit of the Sec protein translocation channel SecYEG. Clamps together the 2 halves of SecY. May contact the channel plug during translocation.</text>
</comment>
<comment type="similarity">
    <text evidence="9">Belongs to the SecE/SEC61-gamma family.</text>
</comment>
<keyword evidence="5 9" id="KW-0653">Protein transport</keyword>
<keyword evidence="4 9" id="KW-0812">Transmembrane</keyword>
<keyword evidence="7 9" id="KW-0811">Translocation</keyword>
<dbReference type="GO" id="GO:0005886">
    <property type="term" value="C:plasma membrane"/>
    <property type="evidence" value="ECO:0007669"/>
    <property type="project" value="UniProtKB-SubCell"/>
</dbReference>
<dbReference type="PANTHER" id="PTHR33910:SF1">
    <property type="entry name" value="PROTEIN TRANSLOCASE SUBUNIT SECE"/>
    <property type="match status" value="1"/>
</dbReference>
<dbReference type="GO" id="GO:0008320">
    <property type="term" value="F:protein transmembrane transporter activity"/>
    <property type="evidence" value="ECO:0007669"/>
    <property type="project" value="UniProtKB-UniRule"/>
</dbReference>
<keyword evidence="6 9" id="KW-1133">Transmembrane helix</keyword>
<evidence type="ECO:0000256" key="9">
    <source>
        <dbReference type="HAMAP-Rule" id="MF_00422"/>
    </source>
</evidence>
<feature type="transmembrane region" description="Helical" evidence="9">
    <location>
        <begin position="42"/>
        <end position="66"/>
    </location>
</feature>
<evidence type="ECO:0000256" key="2">
    <source>
        <dbReference type="ARBA" id="ARBA00022448"/>
    </source>
</evidence>
<dbReference type="GO" id="GO:0043952">
    <property type="term" value="P:protein transport by the Sec complex"/>
    <property type="evidence" value="ECO:0007669"/>
    <property type="project" value="UniProtKB-UniRule"/>
</dbReference>
<dbReference type="Pfam" id="PF00584">
    <property type="entry name" value="SecE"/>
    <property type="match status" value="1"/>
</dbReference>
<organism evidence="10 11">
    <name type="scientific">Candidatus Eisenbergiella intestinigallinarum</name>
    <dbReference type="NCBI Taxonomy" id="2838549"/>
    <lineage>
        <taxon>Bacteria</taxon>
        <taxon>Bacillati</taxon>
        <taxon>Bacillota</taxon>
        <taxon>Clostridia</taxon>
        <taxon>Lachnospirales</taxon>
        <taxon>Lachnospiraceae</taxon>
        <taxon>Eisenbergiella</taxon>
    </lineage>
</organism>
<accession>A0A9D2QH28</accession>
<dbReference type="GO" id="GO:0065002">
    <property type="term" value="P:intracellular protein transmembrane transport"/>
    <property type="evidence" value="ECO:0007669"/>
    <property type="project" value="UniProtKB-UniRule"/>
</dbReference>
<reference evidence="10" key="2">
    <citation type="submission" date="2021-04" db="EMBL/GenBank/DDBJ databases">
        <authorList>
            <person name="Gilroy R."/>
        </authorList>
    </citation>
    <scope>NUCLEOTIDE SEQUENCE</scope>
    <source>
        <strain evidence="10">ChiBcec1-1630</strain>
    </source>
</reference>
<proteinExistence type="inferred from homology"/>
<evidence type="ECO:0000256" key="4">
    <source>
        <dbReference type="ARBA" id="ARBA00022692"/>
    </source>
</evidence>
<evidence type="ECO:0000256" key="5">
    <source>
        <dbReference type="ARBA" id="ARBA00022927"/>
    </source>
</evidence>
<dbReference type="PANTHER" id="PTHR33910">
    <property type="entry name" value="PROTEIN TRANSLOCASE SUBUNIT SECE"/>
    <property type="match status" value="1"/>
</dbReference>
<reference evidence="10" key="1">
    <citation type="journal article" date="2021" name="PeerJ">
        <title>Extensive microbial diversity within the chicken gut microbiome revealed by metagenomics and culture.</title>
        <authorList>
            <person name="Gilroy R."/>
            <person name="Ravi A."/>
            <person name="Getino M."/>
            <person name="Pursley I."/>
            <person name="Horton D.L."/>
            <person name="Alikhan N.F."/>
            <person name="Baker D."/>
            <person name="Gharbi K."/>
            <person name="Hall N."/>
            <person name="Watson M."/>
            <person name="Adriaenssens E.M."/>
            <person name="Foster-Nyarko E."/>
            <person name="Jarju S."/>
            <person name="Secka A."/>
            <person name="Antonio M."/>
            <person name="Oren A."/>
            <person name="Chaudhuri R.R."/>
            <person name="La Ragione R."/>
            <person name="Hildebrand F."/>
            <person name="Pallen M.J."/>
        </authorList>
    </citation>
    <scope>NUCLEOTIDE SEQUENCE</scope>
    <source>
        <strain evidence="10">ChiBcec1-1630</strain>
    </source>
</reference>
<evidence type="ECO:0000256" key="1">
    <source>
        <dbReference type="ARBA" id="ARBA00004370"/>
    </source>
</evidence>
<dbReference type="GO" id="GO:0006605">
    <property type="term" value="P:protein targeting"/>
    <property type="evidence" value="ECO:0007669"/>
    <property type="project" value="UniProtKB-UniRule"/>
</dbReference>
<evidence type="ECO:0000256" key="6">
    <source>
        <dbReference type="ARBA" id="ARBA00022989"/>
    </source>
</evidence>
<dbReference type="NCBIfam" id="TIGR00964">
    <property type="entry name" value="secE_bact"/>
    <property type="match status" value="1"/>
</dbReference>
<keyword evidence="8 9" id="KW-0472">Membrane</keyword>
<dbReference type="InterPro" id="IPR005807">
    <property type="entry name" value="SecE_bac"/>
</dbReference>
<comment type="caution">
    <text evidence="10">The sequence shown here is derived from an EMBL/GenBank/DDBJ whole genome shotgun (WGS) entry which is preliminary data.</text>
</comment>
<evidence type="ECO:0000256" key="8">
    <source>
        <dbReference type="ARBA" id="ARBA00023136"/>
    </source>
</evidence>
<dbReference type="GO" id="GO:0009306">
    <property type="term" value="P:protein secretion"/>
    <property type="evidence" value="ECO:0007669"/>
    <property type="project" value="UniProtKB-UniRule"/>
</dbReference>
<gene>
    <name evidence="9 10" type="primary">secE</name>
    <name evidence="10" type="ORF">H9926_05555</name>
</gene>
<evidence type="ECO:0000313" key="11">
    <source>
        <dbReference type="Proteomes" id="UP000823922"/>
    </source>
</evidence>
<keyword evidence="3 9" id="KW-1003">Cell membrane</keyword>
<evidence type="ECO:0000256" key="3">
    <source>
        <dbReference type="ARBA" id="ARBA00022475"/>
    </source>
</evidence>
<evidence type="ECO:0000256" key="7">
    <source>
        <dbReference type="ARBA" id="ARBA00023010"/>
    </source>
</evidence>
<dbReference type="EMBL" id="DWVS01000138">
    <property type="protein sequence ID" value="HJC87466.1"/>
    <property type="molecule type" value="Genomic_DNA"/>
</dbReference>
<dbReference type="Proteomes" id="UP000823922">
    <property type="component" value="Unassembled WGS sequence"/>
</dbReference>
<sequence>MSDSSKEAKAAKPAKPKFFHGVKAEFKKITWPDRKLLLKQSVAVVAISIVMGAIIAVLDLVLQYAIDFLVK</sequence>
<protein>
    <recommendedName>
        <fullName evidence="9">Protein translocase subunit SecE</fullName>
    </recommendedName>
</protein>